<reference evidence="1 2" key="1">
    <citation type="journal article" date="2006" name="Science">
        <title>The genome of black cottonwood, Populus trichocarpa (Torr. &amp; Gray).</title>
        <authorList>
            <person name="Tuskan G.A."/>
            <person name="Difazio S."/>
            <person name="Jansson S."/>
            <person name="Bohlmann J."/>
            <person name="Grigoriev I."/>
            <person name="Hellsten U."/>
            <person name="Putnam N."/>
            <person name="Ralph S."/>
            <person name="Rombauts S."/>
            <person name="Salamov A."/>
            <person name="Schein J."/>
            <person name="Sterck L."/>
            <person name="Aerts A."/>
            <person name="Bhalerao R.R."/>
            <person name="Bhalerao R.P."/>
            <person name="Blaudez D."/>
            <person name="Boerjan W."/>
            <person name="Brun A."/>
            <person name="Brunner A."/>
            <person name="Busov V."/>
            <person name="Campbell M."/>
            <person name="Carlson J."/>
            <person name="Chalot M."/>
            <person name="Chapman J."/>
            <person name="Chen G.L."/>
            <person name="Cooper D."/>
            <person name="Coutinho P.M."/>
            <person name="Couturier J."/>
            <person name="Covert S."/>
            <person name="Cronk Q."/>
            <person name="Cunningham R."/>
            <person name="Davis J."/>
            <person name="Degroeve S."/>
            <person name="Dejardin A."/>
            <person name="Depamphilis C."/>
            <person name="Detter J."/>
            <person name="Dirks B."/>
            <person name="Dubchak I."/>
            <person name="Duplessis S."/>
            <person name="Ehlting J."/>
            <person name="Ellis B."/>
            <person name="Gendler K."/>
            <person name="Goodstein D."/>
            <person name="Gribskov M."/>
            <person name="Grimwood J."/>
            <person name="Groover A."/>
            <person name="Gunter L."/>
            <person name="Hamberger B."/>
            <person name="Heinze B."/>
            <person name="Helariutta Y."/>
            <person name="Henrissat B."/>
            <person name="Holligan D."/>
            <person name="Holt R."/>
            <person name="Huang W."/>
            <person name="Islam-Faridi N."/>
            <person name="Jones S."/>
            <person name="Jones-Rhoades M."/>
            <person name="Jorgensen R."/>
            <person name="Joshi C."/>
            <person name="Kangasjarvi J."/>
            <person name="Karlsson J."/>
            <person name="Kelleher C."/>
            <person name="Kirkpatrick R."/>
            <person name="Kirst M."/>
            <person name="Kohler A."/>
            <person name="Kalluri U."/>
            <person name="Larimer F."/>
            <person name="Leebens-Mack J."/>
            <person name="Leple J.C."/>
            <person name="Locascio P."/>
            <person name="Lou Y."/>
            <person name="Lucas S."/>
            <person name="Martin F."/>
            <person name="Montanini B."/>
            <person name="Napoli C."/>
            <person name="Nelson D.R."/>
            <person name="Nelson C."/>
            <person name="Nieminen K."/>
            <person name="Nilsson O."/>
            <person name="Pereda V."/>
            <person name="Peter G."/>
            <person name="Philippe R."/>
            <person name="Pilate G."/>
            <person name="Poliakov A."/>
            <person name="Razumovskaya J."/>
            <person name="Richardson P."/>
            <person name="Rinaldi C."/>
            <person name="Ritland K."/>
            <person name="Rouze P."/>
            <person name="Ryaboy D."/>
            <person name="Schmutz J."/>
            <person name="Schrader J."/>
            <person name="Segerman B."/>
            <person name="Shin H."/>
            <person name="Siddiqui A."/>
            <person name="Sterky F."/>
            <person name="Terry A."/>
            <person name="Tsai C.J."/>
            <person name="Uberbacher E."/>
            <person name="Unneberg P."/>
            <person name="Vahala J."/>
            <person name="Wall K."/>
            <person name="Wessler S."/>
            <person name="Yang G."/>
            <person name="Yin T."/>
            <person name="Douglas C."/>
            <person name="Marra M."/>
            <person name="Sandberg G."/>
            <person name="Van de Peer Y."/>
            <person name="Rokhsar D."/>
        </authorList>
    </citation>
    <scope>NUCLEOTIDE SEQUENCE [LARGE SCALE GENOMIC DNA]</scope>
    <source>
        <strain evidence="2">cv. Nisqually</strain>
    </source>
</reference>
<evidence type="ECO:0000313" key="2">
    <source>
        <dbReference type="Proteomes" id="UP000006729"/>
    </source>
</evidence>
<dbReference type="Proteomes" id="UP000006729">
    <property type="component" value="Chromosome 2"/>
</dbReference>
<name>A0A3N7EKX4_POPTR</name>
<keyword evidence="2" id="KW-1185">Reference proteome</keyword>
<gene>
    <name evidence="1" type="ORF">POPTR_002G141350</name>
</gene>
<sequence length="50" mass="5806">MTPYISRNPNSSHQPSCLVFFSLKKKKTLTKESTLTVDFFDFLLLLIIKN</sequence>
<evidence type="ECO:0000313" key="1">
    <source>
        <dbReference type="EMBL" id="RQO86969.1"/>
    </source>
</evidence>
<protein>
    <submittedName>
        <fullName evidence="1">Uncharacterized protein</fullName>
    </submittedName>
</protein>
<proteinExistence type="predicted"/>
<accession>A0A3N7EKX4</accession>
<dbReference type="AlphaFoldDB" id="A0A3N7EKX4"/>
<organism evidence="1 2">
    <name type="scientific">Populus trichocarpa</name>
    <name type="common">Western balsam poplar</name>
    <name type="synonym">Populus balsamifera subsp. trichocarpa</name>
    <dbReference type="NCBI Taxonomy" id="3694"/>
    <lineage>
        <taxon>Eukaryota</taxon>
        <taxon>Viridiplantae</taxon>
        <taxon>Streptophyta</taxon>
        <taxon>Embryophyta</taxon>
        <taxon>Tracheophyta</taxon>
        <taxon>Spermatophyta</taxon>
        <taxon>Magnoliopsida</taxon>
        <taxon>eudicotyledons</taxon>
        <taxon>Gunneridae</taxon>
        <taxon>Pentapetalae</taxon>
        <taxon>rosids</taxon>
        <taxon>fabids</taxon>
        <taxon>Malpighiales</taxon>
        <taxon>Salicaceae</taxon>
        <taxon>Saliceae</taxon>
        <taxon>Populus</taxon>
    </lineage>
</organism>
<dbReference type="EMBL" id="CM009291">
    <property type="protein sequence ID" value="RQO86969.1"/>
    <property type="molecule type" value="Genomic_DNA"/>
</dbReference>
<dbReference type="InParanoid" id="A0A3N7EKX4"/>